<name>K4F6C7_9CAUD</name>
<gene>
    <name evidence="1" type="ORF">GAP32_016</name>
</gene>
<organism evidence="1 2">
    <name type="scientific">Cronobacter phage vB_CsaM_GAP32</name>
    <dbReference type="NCBI Taxonomy" id="1141136"/>
    <lineage>
        <taxon>Viruses</taxon>
        <taxon>Duplodnaviria</taxon>
        <taxon>Heunggongvirae</taxon>
        <taxon>Uroviricota</taxon>
        <taxon>Caudoviricetes</taxon>
        <taxon>Mimasvirus</taxon>
        <taxon>Mimasvirus GAP32</taxon>
    </lineage>
</organism>
<proteinExistence type="predicted"/>
<sequence>MEPEFKPEQKVIFRSTDSGPEYQKPYDAVVNRLLTSDEYDIQDVGYMYEIQFSDGSTKHAFEDELSVQQ</sequence>
<dbReference type="EMBL" id="JN882285">
    <property type="protein sequence ID" value="AFC21463.1"/>
    <property type="molecule type" value="Genomic_DNA"/>
</dbReference>
<dbReference type="KEGG" id="vg:13993753"/>
<dbReference type="RefSeq" id="YP_006987118.1">
    <property type="nucleotide sequence ID" value="NC_019401.1"/>
</dbReference>
<reference evidence="1 2" key="1">
    <citation type="journal article" date="2014" name="Virology">
        <title>Supersize me: Cronobacter sakazakii phage GAP32.</title>
        <authorList>
            <person name="Abbasifar R."/>
            <person name="Griffiths M.W."/>
            <person name="Sabour P.M."/>
            <person name="Ackermann H.-W."/>
            <person name="Vandersteegen K."/>
            <person name="Lavigne R."/>
            <person name="Noben J.-P."/>
            <person name="Villa A.A."/>
            <person name="Abbasifar A."/>
            <person name="Nash J.H.E."/>
            <person name="Kropinski A.M."/>
        </authorList>
    </citation>
    <scope>NUCLEOTIDE SEQUENCE [LARGE SCALE GENOMIC DNA]</scope>
    <source>
        <strain evidence="1">GAP-32</strain>
    </source>
</reference>
<evidence type="ECO:0000313" key="2">
    <source>
        <dbReference type="Proteomes" id="UP000000457"/>
    </source>
</evidence>
<dbReference type="GeneID" id="13993753"/>
<dbReference type="Proteomes" id="UP000000457">
    <property type="component" value="Segment"/>
</dbReference>
<protein>
    <submittedName>
        <fullName evidence="1">Uncharacterized protein</fullName>
    </submittedName>
</protein>
<evidence type="ECO:0000313" key="1">
    <source>
        <dbReference type="EMBL" id="AFC21463.1"/>
    </source>
</evidence>
<keyword evidence="2" id="KW-1185">Reference proteome</keyword>
<accession>K4F6C7</accession>